<feature type="transmembrane region" description="Helical" evidence="1">
    <location>
        <begin position="39"/>
        <end position="63"/>
    </location>
</feature>
<accession>A0ABP0KJI5</accession>
<organism evidence="2 3">
    <name type="scientific">Durusdinium trenchii</name>
    <dbReference type="NCBI Taxonomy" id="1381693"/>
    <lineage>
        <taxon>Eukaryota</taxon>
        <taxon>Sar</taxon>
        <taxon>Alveolata</taxon>
        <taxon>Dinophyceae</taxon>
        <taxon>Suessiales</taxon>
        <taxon>Symbiodiniaceae</taxon>
        <taxon>Durusdinium</taxon>
    </lineage>
</organism>
<evidence type="ECO:0000313" key="2">
    <source>
        <dbReference type="EMBL" id="CAK9026998.1"/>
    </source>
</evidence>
<sequence length="441" mass="47738">MSLDAALHARLATSALLSGSTGGVALLLAVCSSDEILPLGAALAASVLLPLGRLFGLSAVVMRSTRRRGISLRQVILEILSFLCTLVSCCLFAASLGESESWIMSLALATVSQMRQLGRQGLSWVYFPPTATHRRVKAQLPWIVASSLMLTLFCMVLMMATSSFSFGSWLCTGLVVFASVELQEIFLEGIVGPSSAEGSELLEALVQPLSCEGPGLSRWLALAALAHAVVYRHQGQMLSKTTAFGYPMDIQPPAFAAQVFGTRSKAVSMSTSGLQAPDGRSFFAVYLQSGLEVLREFTIRVQCIVAASRHKGAKALDLSQLQVLEADVLQLAPLMRIAAAGLCGWICLSRDMDDLGKVQREDALSKVIYELCGALQALKRLISLRGLLDFAPPTVRGAQSSFEEAQHSLYQLLMTFEHCGLQQVILPPLYKRMLEDMMRDF</sequence>
<dbReference type="EMBL" id="CAXAMN010008890">
    <property type="protein sequence ID" value="CAK9026998.1"/>
    <property type="molecule type" value="Genomic_DNA"/>
</dbReference>
<name>A0ABP0KJI5_9DINO</name>
<keyword evidence="1" id="KW-0812">Transmembrane</keyword>
<feature type="transmembrane region" description="Helical" evidence="1">
    <location>
        <begin position="139"/>
        <end position="160"/>
    </location>
</feature>
<gene>
    <name evidence="2" type="ORF">CCMP2556_LOCUS16589</name>
</gene>
<keyword evidence="1" id="KW-1133">Transmembrane helix</keyword>
<keyword evidence="3" id="KW-1185">Reference proteome</keyword>
<keyword evidence="1" id="KW-0472">Membrane</keyword>
<dbReference type="Proteomes" id="UP001642484">
    <property type="component" value="Unassembled WGS sequence"/>
</dbReference>
<comment type="caution">
    <text evidence="2">The sequence shown here is derived from an EMBL/GenBank/DDBJ whole genome shotgun (WGS) entry which is preliminary data.</text>
</comment>
<evidence type="ECO:0000256" key="1">
    <source>
        <dbReference type="SAM" id="Phobius"/>
    </source>
</evidence>
<evidence type="ECO:0000313" key="3">
    <source>
        <dbReference type="Proteomes" id="UP001642484"/>
    </source>
</evidence>
<proteinExistence type="predicted"/>
<protein>
    <submittedName>
        <fullName evidence="2">Uncharacterized protein</fullName>
    </submittedName>
</protein>
<reference evidence="2 3" key="1">
    <citation type="submission" date="2024-02" db="EMBL/GenBank/DDBJ databases">
        <authorList>
            <person name="Chen Y."/>
            <person name="Shah S."/>
            <person name="Dougan E. K."/>
            <person name="Thang M."/>
            <person name="Chan C."/>
        </authorList>
    </citation>
    <scope>NUCLEOTIDE SEQUENCE [LARGE SCALE GENOMIC DNA]</scope>
</reference>